<comment type="caution">
    <text evidence="3">The sequence shown here is derived from an EMBL/GenBank/DDBJ whole genome shotgun (WGS) entry which is preliminary data.</text>
</comment>
<name>A0A2P6RDL6_ROSCH</name>
<protein>
    <submittedName>
        <fullName evidence="3">Putative chromatin regulator PHD family</fullName>
    </submittedName>
</protein>
<dbReference type="OMA" id="CCVTVHL"/>
<dbReference type="Gramene" id="PRQ44522">
    <property type="protein sequence ID" value="PRQ44522"/>
    <property type="gene ID" value="RchiOBHm_Chr3g0480191"/>
</dbReference>
<dbReference type="Proteomes" id="UP000238479">
    <property type="component" value="Chromosome 3"/>
</dbReference>
<reference evidence="3 4" key="1">
    <citation type="journal article" date="2018" name="Nat. Genet.">
        <title>The Rosa genome provides new insights in the design of modern roses.</title>
        <authorList>
            <person name="Bendahmane M."/>
        </authorList>
    </citation>
    <scope>NUCLEOTIDE SEQUENCE [LARGE SCALE GENOMIC DNA]</scope>
    <source>
        <strain evidence="4">cv. Old Blush</strain>
    </source>
</reference>
<evidence type="ECO:0000313" key="3">
    <source>
        <dbReference type="EMBL" id="PRQ44522.1"/>
    </source>
</evidence>
<proteinExistence type="predicted"/>
<dbReference type="EMBL" id="PDCK01000041">
    <property type="protein sequence ID" value="PRQ44522.1"/>
    <property type="molecule type" value="Genomic_DNA"/>
</dbReference>
<keyword evidence="4" id="KW-1185">Reference proteome</keyword>
<dbReference type="Pfam" id="PF03107">
    <property type="entry name" value="C1_2"/>
    <property type="match status" value="3"/>
</dbReference>
<gene>
    <name evidence="3" type="ORF">RchiOBHm_Chr3g0480191</name>
</gene>
<dbReference type="PANTHER" id="PTHR32410:SF216">
    <property type="entry name" value="PHORBOL-ESTER_DAG-TYPE DOMAIN-CONTAINING PROTEIN"/>
    <property type="match status" value="1"/>
</dbReference>
<accession>A0A2P6RDL6</accession>
<organism evidence="3 4">
    <name type="scientific">Rosa chinensis</name>
    <name type="common">China rose</name>
    <dbReference type="NCBI Taxonomy" id="74649"/>
    <lineage>
        <taxon>Eukaryota</taxon>
        <taxon>Viridiplantae</taxon>
        <taxon>Streptophyta</taxon>
        <taxon>Embryophyta</taxon>
        <taxon>Tracheophyta</taxon>
        <taxon>Spermatophyta</taxon>
        <taxon>Magnoliopsida</taxon>
        <taxon>eudicotyledons</taxon>
        <taxon>Gunneridae</taxon>
        <taxon>Pentapetalae</taxon>
        <taxon>rosids</taxon>
        <taxon>fabids</taxon>
        <taxon>Rosales</taxon>
        <taxon>Rosaceae</taxon>
        <taxon>Rosoideae</taxon>
        <taxon>Rosoideae incertae sedis</taxon>
        <taxon>Rosa</taxon>
    </lineage>
</organism>
<dbReference type="InterPro" id="IPR046349">
    <property type="entry name" value="C1-like_sf"/>
</dbReference>
<dbReference type="SUPFAM" id="SSF57889">
    <property type="entry name" value="Cysteine-rich domain"/>
    <property type="match status" value="4"/>
</dbReference>
<dbReference type="InterPro" id="IPR004146">
    <property type="entry name" value="DC1"/>
</dbReference>
<dbReference type="InterPro" id="IPR053192">
    <property type="entry name" value="Vacuole_Formation_Reg"/>
</dbReference>
<sequence>MRVTKNAATGSLIVASSVISTLTKTVLSIGLVLNISATSIHYCWRESQKKEYIGPRFCDGCQDQILGPSYTCINTFQRRKCGFNLHQKCAELPHEIEHPMHRQHPLFLLNIFQDMKLSRLCIVCNQPCRFPYSCSICDFNLDLRCASNWKALWEMTLICISLWLPGRKCTTSTSIVIICQLLVHKECASLPSNIKIPCHQHRLKLNWCLEDIYPNHPSCKVCYASIDKSRAVYYCDECSSFVAHIACKTAEYSWEEENAGRATNDDDSDDAPIKHFSHQHLLAASDHCEVVKDDRRVITCEGCIQPINSRTDSFYSCTKQGDELCSFFLHKKCAQLPREMRLPLLHQHQFTLLSRAPSIGGVFQCYITYWEIKALKHDSHVHRLLLNPKSKDIYCNGCGSNMYFFFSCKRCDFHLCIPCVRLPLTAMYRYDDHPLKLTYASVEDELGYY</sequence>
<feature type="domain" description="DC1" evidence="2">
    <location>
        <begin position="197"/>
        <end position="247"/>
    </location>
</feature>
<evidence type="ECO:0000313" key="4">
    <source>
        <dbReference type="Proteomes" id="UP000238479"/>
    </source>
</evidence>
<evidence type="ECO:0000256" key="1">
    <source>
        <dbReference type="ARBA" id="ARBA00022737"/>
    </source>
</evidence>
<dbReference type="Gene3D" id="3.30.60.20">
    <property type="match status" value="1"/>
</dbReference>
<feature type="domain" description="DC1" evidence="2">
    <location>
        <begin position="100"/>
        <end position="146"/>
    </location>
</feature>
<evidence type="ECO:0000259" key="2">
    <source>
        <dbReference type="Pfam" id="PF03107"/>
    </source>
</evidence>
<dbReference type="AlphaFoldDB" id="A0A2P6RDL6"/>
<keyword evidence="1" id="KW-0677">Repeat</keyword>
<feature type="domain" description="DC1" evidence="2">
    <location>
        <begin position="379"/>
        <end position="420"/>
    </location>
</feature>
<dbReference type="PANTHER" id="PTHR32410">
    <property type="entry name" value="CYSTEINE/HISTIDINE-RICH C1 DOMAIN FAMILY PROTEIN"/>
    <property type="match status" value="1"/>
</dbReference>